<feature type="compositionally biased region" description="Low complexity" evidence="1">
    <location>
        <begin position="115"/>
        <end position="124"/>
    </location>
</feature>
<organism evidence="2 3">
    <name type="scientific">Mycobacterium tuberculosis</name>
    <dbReference type="NCBI Taxonomy" id="1773"/>
    <lineage>
        <taxon>Bacteria</taxon>
        <taxon>Bacillati</taxon>
        <taxon>Actinomycetota</taxon>
        <taxon>Actinomycetes</taxon>
        <taxon>Mycobacteriales</taxon>
        <taxon>Mycobacteriaceae</taxon>
        <taxon>Mycobacterium</taxon>
        <taxon>Mycobacterium tuberculosis complex</taxon>
    </lineage>
</organism>
<feature type="region of interest" description="Disordered" evidence="1">
    <location>
        <begin position="1"/>
        <end position="37"/>
    </location>
</feature>
<accession>A0A655JTL1</accession>
<reference evidence="2 3" key="1">
    <citation type="submission" date="2015-03" db="EMBL/GenBank/DDBJ databases">
        <authorList>
            <consortium name="Pathogen Informatics"/>
        </authorList>
    </citation>
    <scope>NUCLEOTIDE SEQUENCE [LARGE SCALE GENOMIC DNA]</scope>
    <source>
        <strain evidence="2 3">M09401471</strain>
    </source>
</reference>
<dbReference type="Proteomes" id="UP000044938">
    <property type="component" value="Unassembled WGS sequence"/>
</dbReference>
<evidence type="ECO:0000313" key="3">
    <source>
        <dbReference type="Proteomes" id="UP000044938"/>
    </source>
</evidence>
<feature type="compositionally biased region" description="Polar residues" evidence="1">
    <location>
        <begin position="26"/>
        <end position="37"/>
    </location>
</feature>
<feature type="region of interest" description="Disordered" evidence="1">
    <location>
        <begin position="51"/>
        <end position="84"/>
    </location>
</feature>
<proteinExistence type="predicted"/>
<feature type="region of interest" description="Disordered" evidence="1">
    <location>
        <begin position="104"/>
        <end position="124"/>
    </location>
</feature>
<feature type="compositionally biased region" description="Basic residues" evidence="1">
    <location>
        <begin position="1"/>
        <end position="12"/>
    </location>
</feature>
<name>A0A655JTL1_MYCTX</name>
<dbReference type="EMBL" id="CSAJ01001477">
    <property type="protein sequence ID" value="COY01652.1"/>
    <property type="molecule type" value="Genomic_DNA"/>
</dbReference>
<evidence type="ECO:0000313" key="2">
    <source>
        <dbReference type="EMBL" id="COY01652.1"/>
    </source>
</evidence>
<evidence type="ECO:0000256" key="1">
    <source>
        <dbReference type="SAM" id="MobiDB-lite"/>
    </source>
</evidence>
<gene>
    <name evidence="2" type="ORF">ERS007720_05067</name>
</gene>
<dbReference type="AlphaFoldDB" id="A0A655JTL1"/>
<sequence>MAWKRCQARRASRSVSSSTNHDPPAGSSTLPTCDSSKSSSWVLRAIRRAKPAAVPGKPPGIATSNGCTSTVSAPPTPAPKAASVQRSMFTHGSRWVIIGSDVSACTTAAPPPGSPTTSATRAHS</sequence>
<protein>
    <submittedName>
        <fullName evidence="2">Uncharacterized protein</fullName>
    </submittedName>
</protein>